<dbReference type="PIRSF" id="PIRSF039117">
    <property type="entry name" value="KaiC"/>
    <property type="match status" value="1"/>
</dbReference>
<dbReference type="PANTHER" id="PTHR42926:SF1">
    <property type="entry name" value="CIRCADIAN CLOCK OSCILLATOR PROTEIN KAIC 1"/>
    <property type="match status" value="1"/>
</dbReference>
<sequence length="469" mass="51223">MIEKFSTGIEGLDRLTDGGFTRGSAYIIQGPPGAGKTILANQFCYSHILGGGRALYMTLLAESSERMQSYIRQLAFFDERAVPDTLQYVSGYGVLERDGLPGLLKLVQHEIRRHNATVMVLDGTFVAQSTASEQEFRKFIHSLQGVAGLAKAVLVMLTHQTRDAGTSPEHTMIDGWIELCDETQGFRAYRTMQVKKHRGGAVLRGKHEFSITRQGINVYPRLEASVDSEPSPHVDSSRLRSGIDTLDELLDGGLPAGSSTLALGPTGSGKTTLGLHFLSQASTEQPALMLGFYETPARLRAKGRSIGLDMDGLIDSGALHLMWQPPSESIVDALGEELIVRAQRMGAKRVLVDGLVAIRDTLIIPQRLPAVINALSARLRDMGATTMYTSEIAQLDMADTVMPADQLSAMVSNVFVLNYRRPDGAFRRHLSIVKLRDSDFDPRSREFHVTARGIAFGPDLRLADAGRAS</sequence>
<keyword evidence="2" id="KW-0597">Phosphoprotein</keyword>
<evidence type="ECO:0000256" key="3">
    <source>
        <dbReference type="ARBA" id="ARBA00022679"/>
    </source>
</evidence>
<dbReference type="PROSITE" id="PS51146">
    <property type="entry name" value="KAIC"/>
    <property type="match status" value="2"/>
</dbReference>
<protein>
    <recommendedName>
        <fullName evidence="1">non-specific serine/threonine protein kinase</fullName>
        <ecNumber evidence="1">2.7.11.1</ecNumber>
    </recommendedName>
</protein>
<reference evidence="9" key="1">
    <citation type="journal article" date="2019" name="Int. J. Syst. Evol. Microbiol.">
        <title>The Global Catalogue of Microorganisms (GCM) 10K type strain sequencing project: providing services to taxonomists for standard genome sequencing and annotation.</title>
        <authorList>
            <consortium name="The Broad Institute Genomics Platform"/>
            <consortium name="The Broad Institute Genome Sequencing Center for Infectious Disease"/>
            <person name="Wu L."/>
            <person name="Ma J."/>
        </authorList>
    </citation>
    <scope>NUCLEOTIDE SEQUENCE [LARGE SCALE GENOMIC DNA]</scope>
    <source>
        <strain evidence="9">JCM 17130</strain>
    </source>
</reference>
<dbReference type="EC" id="2.7.11.1" evidence="1"/>
<evidence type="ECO:0000313" key="9">
    <source>
        <dbReference type="Proteomes" id="UP001596013"/>
    </source>
</evidence>
<evidence type="ECO:0000256" key="5">
    <source>
        <dbReference type="ARBA" id="ARBA00022777"/>
    </source>
</evidence>
<dbReference type="RefSeq" id="WP_377301187.1">
    <property type="nucleotide sequence ID" value="NZ_JBHSMK010000002.1"/>
</dbReference>
<keyword evidence="5" id="KW-0418">Kinase</keyword>
<evidence type="ECO:0000313" key="8">
    <source>
        <dbReference type="EMBL" id="MFC5435154.1"/>
    </source>
</evidence>
<feature type="domain" description="KaiC" evidence="7">
    <location>
        <begin position="237"/>
        <end position="469"/>
    </location>
</feature>
<evidence type="ECO:0000256" key="1">
    <source>
        <dbReference type="ARBA" id="ARBA00012513"/>
    </source>
</evidence>
<name>A0ABW0JGU1_9GAMM</name>
<keyword evidence="3" id="KW-0808">Transferase</keyword>
<dbReference type="EMBL" id="JBHSMK010000002">
    <property type="protein sequence ID" value="MFC5435154.1"/>
    <property type="molecule type" value="Genomic_DNA"/>
</dbReference>
<evidence type="ECO:0000256" key="6">
    <source>
        <dbReference type="ARBA" id="ARBA00022801"/>
    </source>
</evidence>
<dbReference type="InterPro" id="IPR010624">
    <property type="entry name" value="KaiC_dom"/>
</dbReference>
<keyword evidence="9" id="KW-1185">Reference proteome</keyword>
<gene>
    <name evidence="8" type="ORF">ACFPME_01155</name>
</gene>
<organism evidence="8 9">
    <name type="scientific">Rhodanobacter umsongensis</name>
    <dbReference type="NCBI Taxonomy" id="633153"/>
    <lineage>
        <taxon>Bacteria</taxon>
        <taxon>Pseudomonadati</taxon>
        <taxon>Pseudomonadota</taxon>
        <taxon>Gammaproteobacteria</taxon>
        <taxon>Lysobacterales</taxon>
        <taxon>Rhodanobacteraceae</taxon>
        <taxon>Rhodanobacter</taxon>
    </lineage>
</organism>
<keyword evidence="6" id="KW-0378">Hydrolase</keyword>
<dbReference type="InterPro" id="IPR014774">
    <property type="entry name" value="KaiC-like_dom"/>
</dbReference>
<dbReference type="InterPro" id="IPR051347">
    <property type="entry name" value="Circadian_clock_KaiC-rel"/>
</dbReference>
<evidence type="ECO:0000256" key="2">
    <source>
        <dbReference type="ARBA" id="ARBA00022553"/>
    </source>
</evidence>
<dbReference type="Gene3D" id="3.40.50.300">
    <property type="entry name" value="P-loop containing nucleotide triphosphate hydrolases"/>
    <property type="match status" value="2"/>
</dbReference>
<proteinExistence type="predicted"/>
<dbReference type="InterPro" id="IPR030665">
    <property type="entry name" value="KaiC"/>
</dbReference>
<dbReference type="PANTHER" id="PTHR42926">
    <property type="match status" value="1"/>
</dbReference>
<keyword evidence="4" id="KW-0677">Repeat</keyword>
<comment type="caution">
    <text evidence="8">The sequence shown here is derived from an EMBL/GenBank/DDBJ whole genome shotgun (WGS) entry which is preliminary data.</text>
</comment>
<evidence type="ECO:0000256" key="4">
    <source>
        <dbReference type="ARBA" id="ARBA00022737"/>
    </source>
</evidence>
<dbReference type="InterPro" id="IPR027417">
    <property type="entry name" value="P-loop_NTPase"/>
</dbReference>
<feature type="domain" description="KaiC" evidence="7">
    <location>
        <begin position="3"/>
        <end position="232"/>
    </location>
</feature>
<accession>A0ABW0JGU1</accession>
<evidence type="ECO:0000259" key="7">
    <source>
        <dbReference type="PROSITE" id="PS51146"/>
    </source>
</evidence>
<dbReference type="SUPFAM" id="SSF52540">
    <property type="entry name" value="P-loop containing nucleoside triphosphate hydrolases"/>
    <property type="match status" value="2"/>
</dbReference>
<dbReference type="Pfam" id="PF06745">
    <property type="entry name" value="ATPase"/>
    <property type="match status" value="2"/>
</dbReference>
<dbReference type="Proteomes" id="UP001596013">
    <property type="component" value="Unassembled WGS sequence"/>
</dbReference>